<dbReference type="InterPro" id="IPR009003">
    <property type="entry name" value="Peptidase_S1_PA"/>
</dbReference>
<dbReference type="PANTHER" id="PTHR24256">
    <property type="entry name" value="TRYPTASE-RELATED"/>
    <property type="match status" value="1"/>
</dbReference>
<dbReference type="InterPro" id="IPR051487">
    <property type="entry name" value="Ser/Thr_Proteases_Immune/Dev"/>
</dbReference>
<dbReference type="PROSITE" id="PS50240">
    <property type="entry name" value="TRYPSIN_DOM"/>
    <property type="match status" value="1"/>
</dbReference>
<accession>A0A9N9XS77</accession>
<dbReference type="InterPro" id="IPR001254">
    <property type="entry name" value="Trypsin_dom"/>
</dbReference>
<dbReference type="CDD" id="cd00190">
    <property type="entry name" value="Tryp_SPc"/>
    <property type="match status" value="1"/>
</dbReference>
<protein>
    <recommendedName>
        <fullName evidence="6">Peptidase S1 domain-containing protein</fullName>
    </recommendedName>
</protein>
<reference evidence="7" key="1">
    <citation type="submission" date="2022-01" db="EMBL/GenBank/DDBJ databases">
        <authorList>
            <person name="King R."/>
        </authorList>
    </citation>
    <scope>NUCLEOTIDE SEQUENCE</scope>
</reference>
<evidence type="ECO:0000256" key="1">
    <source>
        <dbReference type="ARBA" id="ARBA00022729"/>
    </source>
</evidence>
<dbReference type="FunFam" id="2.40.10.10:FF:000028">
    <property type="entry name" value="Serine protease easter"/>
    <property type="match status" value="1"/>
</dbReference>
<feature type="chain" id="PRO_5040418194" description="Peptidase S1 domain-containing protein" evidence="5">
    <location>
        <begin position="27"/>
        <end position="334"/>
    </location>
</feature>
<dbReference type="Gene3D" id="2.40.10.10">
    <property type="entry name" value="Trypsin-like serine proteases"/>
    <property type="match status" value="2"/>
</dbReference>
<dbReference type="InterPro" id="IPR001314">
    <property type="entry name" value="Peptidase_S1A"/>
</dbReference>
<keyword evidence="8" id="KW-1185">Reference proteome</keyword>
<feature type="domain" description="Peptidase S1" evidence="6">
    <location>
        <begin position="57"/>
        <end position="304"/>
    </location>
</feature>
<evidence type="ECO:0000313" key="8">
    <source>
        <dbReference type="Proteomes" id="UP001153712"/>
    </source>
</evidence>
<dbReference type="GO" id="GO:0006508">
    <property type="term" value="P:proteolysis"/>
    <property type="evidence" value="ECO:0007669"/>
    <property type="project" value="InterPro"/>
</dbReference>
<evidence type="ECO:0000259" key="6">
    <source>
        <dbReference type="PROSITE" id="PS50240"/>
    </source>
</evidence>
<evidence type="ECO:0000256" key="3">
    <source>
        <dbReference type="ARBA" id="ARBA00023180"/>
    </source>
</evidence>
<feature type="signal peptide" evidence="5">
    <location>
        <begin position="1"/>
        <end position="26"/>
    </location>
</feature>
<keyword evidence="2" id="KW-1015">Disulfide bond</keyword>
<evidence type="ECO:0000256" key="5">
    <source>
        <dbReference type="SAM" id="SignalP"/>
    </source>
</evidence>
<dbReference type="PRINTS" id="PR00722">
    <property type="entry name" value="CHYMOTRYPSIN"/>
</dbReference>
<dbReference type="SUPFAM" id="SSF50494">
    <property type="entry name" value="Trypsin-like serine proteases"/>
    <property type="match status" value="1"/>
</dbReference>
<evidence type="ECO:0000256" key="4">
    <source>
        <dbReference type="ARBA" id="ARBA00024195"/>
    </source>
</evidence>
<dbReference type="OrthoDB" id="547031at2759"/>
<evidence type="ECO:0000256" key="2">
    <source>
        <dbReference type="ARBA" id="ARBA00023157"/>
    </source>
</evidence>
<dbReference type="Proteomes" id="UP001153712">
    <property type="component" value="Chromosome 6"/>
</dbReference>
<evidence type="ECO:0000313" key="7">
    <source>
        <dbReference type="EMBL" id="CAG9863052.1"/>
    </source>
</evidence>
<dbReference type="Pfam" id="PF00089">
    <property type="entry name" value="Trypsin"/>
    <property type="match status" value="1"/>
</dbReference>
<keyword evidence="1 5" id="KW-0732">Signal</keyword>
<name>A0A9N9XS77_PHYSR</name>
<dbReference type="GO" id="GO:0004252">
    <property type="term" value="F:serine-type endopeptidase activity"/>
    <property type="evidence" value="ECO:0007669"/>
    <property type="project" value="InterPro"/>
</dbReference>
<dbReference type="SMART" id="SM00020">
    <property type="entry name" value="Tryp_SPc"/>
    <property type="match status" value="1"/>
</dbReference>
<keyword evidence="3" id="KW-0325">Glycoprotein</keyword>
<dbReference type="EMBL" id="OU900099">
    <property type="protein sequence ID" value="CAG9863052.1"/>
    <property type="molecule type" value="Genomic_DNA"/>
</dbReference>
<dbReference type="InterPro" id="IPR043504">
    <property type="entry name" value="Peptidase_S1_PA_chymotrypsin"/>
</dbReference>
<proteinExistence type="inferred from homology"/>
<organism evidence="7 8">
    <name type="scientific">Phyllotreta striolata</name>
    <name type="common">Striped flea beetle</name>
    <name type="synonym">Crioceris striolata</name>
    <dbReference type="NCBI Taxonomy" id="444603"/>
    <lineage>
        <taxon>Eukaryota</taxon>
        <taxon>Metazoa</taxon>
        <taxon>Ecdysozoa</taxon>
        <taxon>Arthropoda</taxon>
        <taxon>Hexapoda</taxon>
        <taxon>Insecta</taxon>
        <taxon>Pterygota</taxon>
        <taxon>Neoptera</taxon>
        <taxon>Endopterygota</taxon>
        <taxon>Coleoptera</taxon>
        <taxon>Polyphaga</taxon>
        <taxon>Cucujiformia</taxon>
        <taxon>Chrysomeloidea</taxon>
        <taxon>Chrysomelidae</taxon>
        <taxon>Galerucinae</taxon>
        <taxon>Alticini</taxon>
        <taxon>Phyllotreta</taxon>
    </lineage>
</organism>
<dbReference type="AlphaFoldDB" id="A0A9N9XS77"/>
<gene>
    <name evidence="7" type="ORF">PHYEVI_LOCUS9353</name>
</gene>
<sequence>MDIFTNRNNMKLLSVIFPLILLVVEGLGSYRHDVMSHSHWHFIDRSECGLVKIYPRLAKGEAVKINRFPWMVQVLQRTVTGKNEVSDKFVCSGALINKHYAVTPAHCVAGYEKLTKFIRLGESLRISCIPAFDDCSSRKVKIDSILIHEGYDKVTLANDIALIRLDEELKFNENVRPICLPSDDLLDSKYLGEKVQVAGWGLDSAEITSQILKFVVLPTRDRCVCEQIFNSTLGDNRLCIGIDDMVDTCEGDPGSPVVWTRQENFFTRHYLIGLSSYGDDDCGVMPGVYTNMGKYVKWILDNILGSEFDTIFQFVNHNVVQLDYQPEGESGLSA</sequence>
<comment type="similarity">
    <text evidence="4">Belongs to the peptidase S1 family. CLIP subfamily.</text>
</comment>